<dbReference type="EMBL" id="NIPK01000002">
    <property type="protein sequence ID" value="RIZ56321.1"/>
    <property type="molecule type" value="Genomic_DNA"/>
</dbReference>
<proteinExistence type="predicted"/>
<dbReference type="PROSITE" id="PS50850">
    <property type="entry name" value="MFS"/>
    <property type="match status" value="1"/>
</dbReference>
<protein>
    <recommendedName>
        <fullName evidence="7">Major facilitator superfamily (MFS) profile domain-containing protein</fullName>
    </recommendedName>
</protein>
<evidence type="ECO:0000256" key="6">
    <source>
        <dbReference type="SAM" id="Phobius"/>
    </source>
</evidence>
<dbReference type="Gene3D" id="1.20.1250.20">
    <property type="entry name" value="MFS general substrate transporter like domains"/>
    <property type="match status" value="1"/>
</dbReference>
<evidence type="ECO:0000313" key="9">
    <source>
        <dbReference type="EMBL" id="RIZ56321.1"/>
    </source>
</evidence>
<keyword evidence="5 6" id="KW-0472">Membrane</keyword>
<keyword evidence="11" id="KW-1185">Reference proteome</keyword>
<evidence type="ECO:0000256" key="3">
    <source>
        <dbReference type="ARBA" id="ARBA00022692"/>
    </source>
</evidence>
<dbReference type="AlphaFoldDB" id="A0AAX0QRT3"/>
<dbReference type="InterPro" id="IPR011701">
    <property type="entry name" value="MFS"/>
</dbReference>
<dbReference type="SUPFAM" id="SSF103473">
    <property type="entry name" value="MFS general substrate transporter"/>
    <property type="match status" value="1"/>
</dbReference>
<dbReference type="Proteomes" id="UP000217473">
    <property type="component" value="Unassembled WGS sequence"/>
</dbReference>
<comment type="subcellular location">
    <subcellularLocation>
        <location evidence="1">Cell membrane</location>
        <topology evidence="1">Multi-pass membrane protein</topology>
    </subcellularLocation>
</comment>
<dbReference type="InterPro" id="IPR036259">
    <property type="entry name" value="MFS_trans_sf"/>
</dbReference>
<comment type="caution">
    <text evidence="8">The sequence shown here is derived from an EMBL/GenBank/DDBJ whole genome shotgun (WGS) entry which is preliminary data.</text>
</comment>
<accession>A0AAX0QRT3</accession>
<dbReference type="GO" id="GO:0022857">
    <property type="term" value="F:transmembrane transporter activity"/>
    <property type="evidence" value="ECO:0007669"/>
    <property type="project" value="InterPro"/>
</dbReference>
<organism evidence="8 10">
    <name type="scientific">Staphylococcus delphini</name>
    <dbReference type="NCBI Taxonomy" id="53344"/>
    <lineage>
        <taxon>Bacteria</taxon>
        <taxon>Bacillati</taxon>
        <taxon>Bacillota</taxon>
        <taxon>Bacilli</taxon>
        <taxon>Bacillales</taxon>
        <taxon>Staphylococcaceae</taxon>
        <taxon>Staphylococcus</taxon>
        <taxon>Staphylococcus intermedius group</taxon>
    </lineage>
</organism>
<dbReference type="GO" id="GO:0005886">
    <property type="term" value="C:plasma membrane"/>
    <property type="evidence" value="ECO:0007669"/>
    <property type="project" value="UniProtKB-SubCell"/>
</dbReference>
<evidence type="ECO:0000256" key="4">
    <source>
        <dbReference type="ARBA" id="ARBA00022989"/>
    </source>
</evidence>
<dbReference type="PANTHER" id="PTHR11662">
    <property type="entry name" value="SOLUTE CARRIER FAMILY 17"/>
    <property type="match status" value="1"/>
</dbReference>
<dbReference type="Proteomes" id="UP000266198">
    <property type="component" value="Unassembled WGS sequence"/>
</dbReference>
<keyword evidence="3 6" id="KW-0812">Transmembrane</keyword>
<evidence type="ECO:0000256" key="1">
    <source>
        <dbReference type="ARBA" id="ARBA00004651"/>
    </source>
</evidence>
<gene>
    <name evidence="8" type="ORF">B5C07_12180</name>
    <name evidence="9" type="ORF">CDL68_01920</name>
</gene>
<keyword evidence="2" id="KW-0813">Transport</keyword>
<evidence type="ECO:0000313" key="8">
    <source>
        <dbReference type="EMBL" id="PCF46748.1"/>
    </source>
</evidence>
<dbReference type="InterPro" id="IPR050382">
    <property type="entry name" value="MFS_Na/Anion_cotransporter"/>
</dbReference>
<dbReference type="Pfam" id="PF07690">
    <property type="entry name" value="MFS_1"/>
    <property type="match status" value="1"/>
</dbReference>
<evidence type="ECO:0000313" key="11">
    <source>
        <dbReference type="Proteomes" id="UP000266198"/>
    </source>
</evidence>
<reference evidence="9 11" key="2">
    <citation type="submission" date="2017-06" db="EMBL/GenBank/DDBJ databases">
        <title>Identification of a new gene, sdsY, involved in staphylococcal internalization in non-professional phagocytic cells (NPPCs).</title>
        <authorList>
            <person name="Maali Y."/>
            <person name="Martins-Simoes P."/>
            <person name="Trouillet-Assant S."/>
            <person name="Laurent F."/>
            <person name="Diot A."/>
            <person name="Verhoeven P."/>
            <person name="Bouvard D."/>
            <person name="Vandenesch F."/>
            <person name="Bes M."/>
        </authorList>
    </citation>
    <scope>NUCLEOTIDE SEQUENCE [LARGE SCALE GENOMIC DNA]</scope>
    <source>
        <strain evidence="9 11">Heidy</strain>
    </source>
</reference>
<reference evidence="8 10" key="1">
    <citation type="journal article" date="2017" name="PLoS ONE">
        <title>Development of a real-time PCR for detection of Staphylococcus pseudintermedius using a novel automated comparison of whole-genome sequences.</title>
        <authorList>
            <person name="Verstappen K.M."/>
            <person name="Huijbregts L."/>
            <person name="Spaninks M."/>
            <person name="Wagenaar J.A."/>
            <person name="Fluit A.C."/>
            <person name="Duim B."/>
        </authorList>
    </citation>
    <scope>NUCLEOTIDE SEQUENCE [LARGE SCALE GENOMIC DNA]</scope>
    <source>
        <strain evidence="8 10">15S02591-1</strain>
    </source>
</reference>
<feature type="transmembrane region" description="Helical" evidence="6">
    <location>
        <begin position="15"/>
        <end position="33"/>
    </location>
</feature>
<dbReference type="EMBL" id="MWUR01000023">
    <property type="protein sequence ID" value="PCF46748.1"/>
    <property type="molecule type" value="Genomic_DNA"/>
</dbReference>
<feature type="transmembrane region" description="Helical" evidence="6">
    <location>
        <begin position="53"/>
        <end position="75"/>
    </location>
</feature>
<evidence type="ECO:0000256" key="2">
    <source>
        <dbReference type="ARBA" id="ARBA00022448"/>
    </source>
</evidence>
<feature type="domain" description="Major facilitator superfamily (MFS) profile" evidence="7">
    <location>
        <begin position="19"/>
        <end position="94"/>
    </location>
</feature>
<evidence type="ECO:0000256" key="5">
    <source>
        <dbReference type="ARBA" id="ARBA00023136"/>
    </source>
</evidence>
<evidence type="ECO:0000259" key="7">
    <source>
        <dbReference type="PROSITE" id="PS50850"/>
    </source>
</evidence>
<name>A0AAX0QRT3_9STAP</name>
<sequence length="94" mass="10833">MVMNHDRVNQVQPGYWMKLFAVFTLGWLVIYATRTILNSLMGHIKTEFTLNNAQLGLIISLFFIGYTATQIPSGIMGDKIGRKKIWLLLIHYFV</sequence>
<keyword evidence="4 6" id="KW-1133">Transmembrane helix</keyword>
<dbReference type="PANTHER" id="PTHR11662:SF399">
    <property type="entry name" value="FI19708P1-RELATED"/>
    <property type="match status" value="1"/>
</dbReference>
<evidence type="ECO:0000313" key="10">
    <source>
        <dbReference type="Proteomes" id="UP000217473"/>
    </source>
</evidence>
<dbReference type="InterPro" id="IPR020846">
    <property type="entry name" value="MFS_dom"/>
</dbReference>